<reference evidence="1 2" key="1">
    <citation type="journal article" date="2014" name="BMC Genomics">
        <title>Adaptive genomic structural variation in the grape powdery mildew pathogen, Erysiphe necator.</title>
        <authorList>
            <person name="Jones L."/>
            <person name="Riaz S."/>
            <person name="Morales-Cruz A."/>
            <person name="Amrine K.C."/>
            <person name="McGuire B."/>
            <person name="Gubler W.D."/>
            <person name="Walker M.A."/>
            <person name="Cantu D."/>
        </authorList>
    </citation>
    <scope>NUCLEOTIDE SEQUENCE [LARGE SCALE GENOMIC DNA]</scope>
    <source>
        <strain evidence="2">c</strain>
    </source>
</reference>
<proteinExistence type="predicted"/>
<name>A0A0B1P045_UNCNE</name>
<comment type="caution">
    <text evidence="1">The sequence shown here is derived from an EMBL/GenBank/DDBJ whole genome shotgun (WGS) entry which is preliminary data.</text>
</comment>
<keyword evidence="2" id="KW-1185">Reference proteome</keyword>
<accession>A0A0B1P045</accession>
<dbReference type="EMBL" id="JNVN01004613">
    <property type="protein sequence ID" value="KHJ30266.1"/>
    <property type="molecule type" value="Genomic_DNA"/>
</dbReference>
<evidence type="ECO:0000313" key="1">
    <source>
        <dbReference type="EMBL" id="KHJ30266.1"/>
    </source>
</evidence>
<dbReference type="HOGENOM" id="CLU_1714665_0_0_1"/>
<evidence type="ECO:0000313" key="2">
    <source>
        <dbReference type="Proteomes" id="UP000030854"/>
    </source>
</evidence>
<sequence length="153" mass="17367">MLSTEDSPWNPEATGIPQYHPNASLVERFRERDAAFLQKYPLLCSVPNQQLFIQAMQNGIQDNNAVQLSEEIMTLATAYVQLEGEFLQYKNDYDTPLERNQELSDANLKLDKQKKTASSGSSQLQQQNASLQQQIIGLQLQNKSLLQHNQSLD</sequence>
<dbReference type="AlphaFoldDB" id="A0A0B1P045"/>
<gene>
    <name evidence="1" type="ORF">EV44_g3288</name>
</gene>
<protein>
    <submittedName>
        <fullName evidence="1">Uncharacterized protein</fullName>
    </submittedName>
</protein>
<organism evidence="1 2">
    <name type="scientific">Uncinula necator</name>
    <name type="common">Grape powdery mildew</name>
    <dbReference type="NCBI Taxonomy" id="52586"/>
    <lineage>
        <taxon>Eukaryota</taxon>
        <taxon>Fungi</taxon>
        <taxon>Dikarya</taxon>
        <taxon>Ascomycota</taxon>
        <taxon>Pezizomycotina</taxon>
        <taxon>Leotiomycetes</taxon>
        <taxon>Erysiphales</taxon>
        <taxon>Erysiphaceae</taxon>
        <taxon>Erysiphe</taxon>
    </lineage>
</organism>
<dbReference type="Proteomes" id="UP000030854">
    <property type="component" value="Unassembled WGS sequence"/>
</dbReference>